<dbReference type="FunFam" id="3.40.50.720:FF:000084">
    <property type="entry name" value="Short-chain dehydrogenase reductase"/>
    <property type="match status" value="1"/>
</dbReference>
<name>A0A1S1QW57_9ACTN</name>
<evidence type="ECO:0000256" key="1">
    <source>
        <dbReference type="ARBA" id="ARBA00006484"/>
    </source>
</evidence>
<dbReference type="AlphaFoldDB" id="A0A1S1QW57"/>
<evidence type="ECO:0000313" key="4">
    <source>
        <dbReference type="Proteomes" id="UP000179627"/>
    </source>
</evidence>
<dbReference type="GO" id="GO:0016616">
    <property type="term" value="F:oxidoreductase activity, acting on the CH-OH group of donors, NAD or NADP as acceptor"/>
    <property type="evidence" value="ECO:0007669"/>
    <property type="project" value="TreeGrafter"/>
</dbReference>
<dbReference type="PRINTS" id="PR00080">
    <property type="entry name" value="SDRFAMILY"/>
</dbReference>
<dbReference type="InterPro" id="IPR036291">
    <property type="entry name" value="NAD(P)-bd_dom_sf"/>
</dbReference>
<organism evidence="3 4">
    <name type="scientific">Parafrankia colletiae</name>
    <dbReference type="NCBI Taxonomy" id="573497"/>
    <lineage>
        <taxon>Bacteria</taxon>
        <taxon>Bacillati</taxon>
        <taxon>Actinomycetota</taxon>
        <taxon>Actinomycetes</taxon>
        <taxon>Frankiales</taxon>
        <taxon>Frankiaceae</taxon>
        <taxon>Parafrankia</taxon>
    </lineage>
</organism>
<dbReference type="InterPro" id="IPR002347">
    <property type="entry name" value="SDR_fam"/>
</dbReference>
<evidence type="ECO:0000313" key="3">
    <source>
        <dbReference type="EMBL" id="OHV36664.1"/>
    </source>
</evidence>
<dbReference type="CDD" id="cd05233">
    <property type="entry name" value="SDR_c"/>
    <property type="match status" value="1"/>
</dbReference>
<dbReference type="Gene3D" id="3.40.50.720">
    <property type="entry name" value="NAD(P)-binding Rossmann-like Domain"/>
    <property type="match status" value="1"/>
</dbReference>
<evidence type="ECO:0000256" key="2">
    <source>
        <dbReference type="ARBA" id="ARBA00023002"/>
    </source>
</evidence>
<keyword evidence="4" id="KW-1185">Reference proteome</keyword>
<comment type="similarity">
    <text evidence="1">Belongs to the short-chain dehydrogenases/reductases (SDR) family.</text>
</comment>
<protein>
    <submittedName>
        <fullName evidence="3">Short-chain dehydrogenase</fullName>
    </submittedName>
</protein>
<dbReference type="OrthoDB" id="7064009at2"/>
<accession>A0A1S1QW57</accession>
<dbReference type="SUPFAM" id="SSF51735">
    <property type="entry name" value="NAD(P)-binding Rossmann-fold domains"/>
    <property type="match status" value="1"/>
</dbReference>
<gene>
    <name evidence="3" type="ORF">CC117_17340</name>
</gene>
<keyword evidence="2" id="KW-0560">Oxidoreductase</keyword>
<sequence>MTASFDGRTALITGAGSGMGRAIALRLASQGASVLGLDIDEGRLAETKALTTGRVSVRQADVSDPAACAEAVAACVAEFGRLDVLGNVAGIYLAAHTTQTSVEQYRRVMGVNLDGAFFLAQAAIPHLLETGGSIINIASNSGLQGVPYSAAYSMSKGGIIQLTRSLAVEFLKTPLRVNAIAPAGTRTNIATGATFPPDMDHDLTRRMAGMRGLAEPEDIAALFAFLASDEARAITGAVYTIDNGLTVS</sequence>
<dbReference type="PANTHER" id="PTHR42760">
    <property type="entry name" value="SHORT-CHAIN DEHYDROGENASES/REDUCTASES FAMILY MEMBER"/>
    <property type="match status" value="1"/>
</dbReference>
<dbReference type="PANTHER" id="PTHR42760:SF132">
    <property type="entry name" value="SHORT-CHAIN DEHYDROGENASE_REDUCTASE FAMILY PROTEIN"/>
    <property type="match status" value="1"/>
</dbReference>
<comment type="caution">
    <text evidence="3">The sequence shown here is derived from an EMBL/GenBank/DDBJ whole genome shotgun (WGS) entry which is preliminary data.</text>
</comment>
<dbReference type="PROSITE" id="PS00061">
    <property type="entry name" value="ADH_SHORT"/>
    <property type="match status" value="1"/>
</dbReference>
<reference evidence="4" key="1">
    <citation type="submission" date="2016-07" db="EMBL/GenBank/DDBJ databases">
        <title>Sequence Frankia sp. strain CcI1.17.</title>
        <authorList>
            <person name="Ghodhbane-Gtari F."/>
            <person name="Swanson E."/>
            <person name="Gueddou A."/>
            <person name="Morris K."/>
            <person name="Hezbri K."/>
            <person name="Ktari A."/>
            <person name="Nouioui I."/>
            <person name="Abebe-Akele F."/>
            <person name="Simpson S."/>
            <person name="Thomas K."/>
            <person name="Gtari M."/>
            <person name="Tisa L.S."/>
            <person name="Hurst S."/>
        </authorList>
    </citation>
    <scope>NUCLEOTIDE SEQUENCE [LARGE SCALE GENOMIC DNA]</scope>
    <source>
        <strain evidence="4">Cc1.17</strain>
    </source>
</reference>
<proteinExistence type="inferred from homology"/>
<dbReference type="RefSeq" id="WP_071084683.1">
    <property type="nucleotide sequence ID" value="NZ_MBLM01000115.1"/>
</dbReference>
<dbReference type="InterPro" id="IPR020904">
    <property type="entry name" value="Sc_DH/Rdtase_CS"/>
</dbReference>
<dbReference type="EMBL" id="MBLM01000115">
    <property type="protein sequence ID" value="OHV36664.1"/>
    <property type="molecule type" value="Genomic_DNA"/>
</dbReference>
<dbReference type="Proteomes" id="UP000179627">
    <property type="component" value="Unassembled WGS sequence"/>
</dbReference>
<dbReference type="PRINTS" id="PR00081">
    <property type="entry name" value="GDHRDH"/>
</dbReference>
<dbReference type="Pfam" id="PF13561">
    <property type="entry name" value="adh_short_C2"/>
    <property type="match status" value="1"/>
</dbReference>